<evidence type="ECO:0000259" key="2">
    <source>
        <dbReference type="PROSITE" id="PS51898"/>
    </source>
</evidence>
<dbReference type="Pfam" id="PF00589">
    <property type="entry name" value="Phage_integrase"/>
    <property type="match status" value="1"/>
</dbReference>
<dbReference type="InterPro" id="IPR013762">
    <property type="entry name" value="Integrase-like_cat_sf"/>
</dbReference>
<dbReference type="GO" id="GO:0015074">
    <property type="term" value="P:DNA integration"/>
    <property type="evidence" value="ECO:0007669"/>
    <property type="project" value="InterPro"/>
</dbReference>
<dbReference type="GO" id="GO:0003677">
    <property type="term" value="F:DNA binding"/>
    <property type="evidence" value="ECO:0007669"/>
    <property type="project" value="InterPro"/>
</dbReference>
<organism evidence="3">
    <name type="scientific">marine sediment metagenome</name>
    <dbReference type="NCBI Taxonomy" id="412755"/>
    <lineage>
        <taxon>unclassified sequences</taxon>
        <taxon>metagenomes</taxon>
        <taxon>ecological metagenomes</taxon>
    </lineage>
</organism>
<dbReference type="PANTHER" id="PTHR30349">
    <property type="entry name" value="PHAGE INTEGRASE-RELATED"/>
    <property type="match status" value="1"/>
</dbReference>
<proteinExistence type="predicted"/>
<dbReference type="GO" id="GO:0006310">
    <property type="term" value="P:DNA recombination"/>
    <property type="evidence" value="ECO:0007669"/>
    <property type="project" value="UniProtKB-KW"/>
</dbReference>
<evidence type="ECO:0000313" key="3">
    <source>
        <dbReference type="EMBL" id="KKN06831.1"/>
    </source>
</evidence>
<feature type="domain" description="Tyr recombinase" evidence="2">
    <location>
        <begin position="1"/>
        <end position="158"/>
    </location>
</feature>
<keyword evidence="1" id="KW-0233">DNA recombination</keyword>
<dbReference type="Gene3D" id="1.10.443.10">
    <property type="entry name" value="Intergrase catalytic core"/>
    <property type="match status" value="1"/>
</dbReference>
<comment type="caution">
    <text evidence="3">The sequence shown here is derived from an EMBL/GenBank/DDBJ whole genome shotgun (WGS) entry which is preliminary data.</text>
</comment>
<dbReference type="InterPro" id="IPR011010">
    <property type="entry name" value="DNA_brk_join_enz"/>
</dbReference>
<sequence length="183" mass="19971">MLLVLGRTGARVSEAIGVNAVDLHLQRPWQVLLRGKGGVERILPLDENTATVLKSLIDERGISNDSKAPLFVNARGQRLTRKGVTYILKQVVAIASKTNPLLAAKGISPHTLRHTVAMHMLQSGVDPATIQSWLGHASINTTHQYIEADLEMKIRALEKCDNPAASPALYQPTDEVLAMLEEL</sequence>
<gene>
    <name evidence="3" type="ORF">LCGC14_1073210</name>
</gene>
<dbReference type="SUPFAM" id="SSF56349">
    <property type="entry name" value="DNA breaking-rejoining enzymes"/>
    <property type="match status" value="1"/>
</dbReference>
<name>A0A0F9Q0Q0_9ZZZZ</name>
<dbReference type="AlphaFoldDB" id="A0A0F9Q0Q0"/>
<dbReference type="EMBL" id="LAZR01004639">
    <property type="protein sequence ID" value="KKN06831.1"/>
    <property type="molecule type" value="Genomic_DNA"/>
</dbReference>
<accession>A0A0F9Q0Q0</accession>
<dbReference type="PANTHER" id="PTHR30349:SF64">
    <property type="entry name" value="PROPHAGE INTEGRASE INTD-RELATED"/>
    <property type="match status" value="1"/>
</dbReference>
<dbReference type="InterPro" id="IPR002104">
    <property type="entry name" value="Integrase_catalytic"/>
</dbReference>
<reference evidence="3" key="1">
    <citation type="journal article" date="2015" name="Nature">
        <title>Complex archaea that bridge the gap between prokaryotes and eukaryotes.</title>
        <authorList>
            <person name="Spang A."/>
            <person name="Saw J.H."/>
            <person name="Jorgensen S.L."/>
            <person name="Zaremba-Niedzwiedzka K."/>
            <person name="Martijn J."/>
            <person name="Lind A.E."/>
            <person name="van Eijk R."/>
            <person name="Schleper C."/>
            <person name="Guy L."/>
            <person name="Ettema T.J."/>
        </authorList>
    </citation>
    <scope>NUCLEOTIDE SEQUENCE</scope>
</reference>
<dbReference type="PROSITE" id="PS51898">
    <property type="entry name" value="TYR_RECOMBINASE"/>
    <property type="match status" value="1"/>
</dbReference>
<protein>
    <recommendedName>
        <fullName evidence="2">Tyr recombinase domain-containing protein</fullName>
    </recommendedName>
</protein>
<evidence type="ECO:0000256" key="1">
    <source>
        <dbReference type="ARBA" id="ARBA00023172"/>
    </source>
</evidence>
<dbReference type="InterPro" id="IPR050090">
    <property type="entry name" value="Tyrosine_recombinase_XerCD"/>
</dbReference>